<evidence type="ECO:0000313" key="15">
    <source>
        <dbReference type="Proteomes" id="UP001500979"/>
    </source>
</evidence>
<dbReference type="PRINTS" id="PR00146">
    <property type="entry name" value="DHPICSNTHASE"/>
</dbReference>
<accession>A0ABN3VG77</accession>
<dbReference type="CDD" id="cd00950">
    <property type="entry name" value="DHDPS"/>
    <property type="match status" value="1"/>
</dbReference>
<dbReference type="NCBIfam" id="TIGR00674">
    <property type="entry name" value="dapA"/>
    <property type="match status" value="1"/>
</dbReference>
<evidence type="ECO:0000313" key="14">
    <source>
        <dbReference type="EMBL" id="GAA2799160.1"/>
    </source>
</evidence>
<comment type="catalytic activity">
    <reaction evidence="11 12">
        <text>L-aspartate 4-semialdehyde + pyruvate = (2S,4S)-4-hydroxy-2,3,4,5-tetrahydrodipicolinate + H2O + H(+)</text>
        <dbReference type="Rhea" id="RHEA:34171"/>
        <dbReference type="ChEBI" id="CHEBI:15361"/>
        <dbReference type="ChEBI" id="CHEBI:15377"/>
        <dbReference type="ChEBI" id="CHEBI:15378"/>
        <dbReference type="ChEBI" id="CHEBI:67139"/>
        <dbReference type="ChEBI" id="CHEBI:537519"/>
        <dbReference type="EC" id="4.3.3.7"/>
    </reaction>
</comment>
<dbReference type="PANTHER" id="PTHR12128:SF66">
    <property type="entry name" value="4-HYDROXY-2-OXOGLUTARATE ALDOLASE, MITOCHONDRIAL"/>
    <property type="match status" value="1"/>
</dbReference>
<comment type="pathway">
    <text evidence="2 12">Amino-acid biosynthesis; L-lysine biosynthesis via DAP pathway; (S)-tetrahydrodipicolinate from L-aspartate: step 3/4.</text>
</comment>
<feature type="active site" description="Schiff-base intermediate with substrate" evidence="12">
    <location>
        <position position="177"/>
    </location>
</feature>
<evidence type="ECO:0000256" key="11">
    <source>
        <dbReference type="ARBA" id="ARBA00047836"/>
    </source>
</evidence>
<dbReference type="PIRSF" id="PIRSF001365">
    <property type="entry name" value="DHDPS"/>
    <property type="match status" value="1"/>
</dbReference>
<dbReference type="InterPro" id="IPR013785">
    <property type="entry name" value="Aldolase_TIM"/>
</dbReference>
<evidence type="ECO:0000256" key="13">
    <source>
        <dbReference type="PIRNR" id="PIRNR001365"/>
    </source>
</evidence>
<comment type="subunit">
    <text evidence="12">Homotetramer; dimer of dimers.</text>
</comment>
<dbReference type="EMBL" id="BAAAUX010000016">
    <property type="protein sequence ID" value="GAA2799160.1"/>
    <property type="molecule type" value="Genomic_DNA"/>
</dbReference>
<evidence type="ECO:0000256" key="10">
    <source>
        <dbReference type="ARBA" id="ARBA00023270"/>
    </source>
</evidence>
<sequence>MHKRELDLHWRLRQAETMRLAGIHVPLITPFAPDGSVAADALEALAHSALDKGAAGLVALGTTGEPSALDDDERRRVVEICASACRERGATLIVGAGTNNTRSSADSLRSVRADAALVAVPHFVRPSEAGVLAHFRALAAESPVPLIVYNIPYRTGQSVSAATLRGLAEIPGVVGVKHAVGGIDQDTVELLAAPPHDFAVLCGDDVFAPAVLALGGHGAILASAHLHTAAFVDLATAWRNGDVERARGLGNALAALSKTLFAEPSPTVLKGVLHAQGHIPTPDVRLPLLPASAASVADAVNATQALTPVTAR</sequence>
<evidence type="ECO:0000256" key="8">
    <source>
        <dbReference type="ARBA" id="ARBA00023154"/>
    </source>
</evidence>
<dbReference type="Pfam" id="PF00701">
    <property type="entry name" value="DHDPS"/>
    <property type="match status" value="1"/>
</dbReference>
<evidence type="ECO:0000256" key="2">
    <source>
        <dbReference type="ARBA" id="ARBA00005120"/>
    </source>
</evidence>
<dbReference type="Proteomes" id="UP001500979">
    <property type="component" value="Unassembled WGS sequence"/>
</dbReference>
<evidence type="ECO:0000256" key="6">
    <source>
        <dbReference type="ARBA" id="ARBA00022605"/>
    </source>
</evidence>
<feature type="binding site" evidence="12">
    <location>
        <position position="220"/>
    </location>
    <ligand>
        <name>pyruvate</name>
        <dbReference type="ChEBI" id="CHEBI:15361"/>
    </ligand>
</feature>
<dbReference type="HAMAP" id="MF_00418">
    <property type="entry name" value="DapA"/>
    <property type="match status" value="1"/>
</dbReference>
<comment type="caution">
    <text evidence="14">The sequence shown here is derived from an EMBL/GenBank/DDBJ whole genome shotgun (WGS) entry which is preliminary data.</text>
</comment>
<evidence type="ECO:0000256" key="1">
    <source>
        <dbReference type="ARBA" id="ARBA00003294"/>
    </source>
</evidence>
<feature type="binding site" evidence="12">
    <location>
        <position position="63"/>
    </location>
    <ligand>
        <name>pyruvate</name>
        <dbReference type="ChEBI" id="CHEBI:15361"/>
    </ligand>
</feature>
<feature type="site" description="Part of a proton relay during catalysis" evidence="12">
    <location>
        <position position="62"/>
    </location>
</feature>
<keyword evidence="5 12" id="KW-0963">Cytoplasm</keyword>
<comment type="caution">
    <text evidence="12">Was originally thought to be a dihydrodipicolinate synthase (DHDPS), catalyzing the condensation of (S)-aspartate-beta-semialdehyde [(S)-ASA] and pyruvate to dihydrodipicolinate (DHDP). However, it was shown in E.coli that the product of the enzymatic reaction is not dihydrodipicolinate but in fact (4S)-4-hydroxy-2,3,4,5-tetrahydro-(2S)-dipicolinic acid (HTPA), and that the consecutive dehydration reaction leading to DHDP is not spontaneous but catalyzed by DapB.</text>
</comment>
<evidence type="ECO:0000256" key="5">
    <source>
        <dbReference type="ARBA" id="ARBA00022490"/>
    </source>
</evidence>
<dbReference type="PANTHER" id="PTHR12128">
    <property type="entry name" value="DIHYDRODIPICOLINATE SYNTHASE"/>
    <property type="match status" value="1"/>
</dbReference>
<evidence type="ECO:0000256" key="4">
    <source>
        <dbReference type="ARBA" id="ARBA00012086"/>
    </source>
</evidence>
<keyword evidence="6 12" id="KW-0028">Amino-acid biosynthesis</keyword>
<evidence type="ECO:0000256" key="12">
    <source>
        <dbReference type="HAMAP-Rule" id="MF_00418"/>
    </source>
</evidence>
<dbReference type="EC" id="4.3.3.7" evidence="4 12"/>
<keyword evidence="8 12" id="KW-0457">Lysine biosynthesis</keyword>
<dbReference type="SUPFAM" id="SSF51569">
    <property type="entry name" value="Aldolase"/>
    <property type="match status" value="1"/>
</dbReference>
<dbReference type="InterPro" id="IPR005263">
    <property type="entry name" value="DapA"/>
</dbReference>
<gene>
    <name evidence="14" type="primary">dapA_3</name>
    <name evidence="12" type="synonym">dapA</name>
    <name evidence="14" type="ORF">GCM10010470_37830</name>
</gene>
<dbReference type="SMART" id="SM01130">
    <property type="entry name" value="DHDPS"/>
    <property type="match status" value="1"/>
</dbReference>
<comment type="caution">
    <text evidence="12">Lacks conserved residue(s) required for the propagation of feature annotation.</text>
</comment>
<keyword evidence="7 12" id="KW-0220">Diaminopimelate biosynthesis</keyword>
<evidence type="ECO:0000256" key="7">
    <source>
        <dbReference type="ARBA" id="ARBA00022915"/>
    </source>
</evidence>
<evidence type="ECO:0000256" key="3">
    <source>
        <dbReference type="ARBA" id="ARBA00007592"/>
    </source>
</evidence>
<dbReference type="InterPro" id="IPR020625">
    <property type="entry name" value="Schiff_base-form_aldolases_AS"/>
</dbReference>
<evidence type="ECO:0000256" key="9">
    <source>
        <dbReference type="ARBA" id="ARBA00023239"/>
    </source>
</evidence>
<comment type="subcellular location">
    <subcellularLocation>
        <location evidence="12">Cytoplasm</location>
    </subcellularLocation>
</comment>
<dbReference type="PROSITE" id="PS00666">
    <property type="entry name" value="DHDPS_2"/>
    <property type="match status" value="1"/>
</dbReference>
<keyword evidence="10 12" id="KW-0704">Schiff base</keyword>
<dbReference type="Gene3D" id="3.20.20.70">
    <property type="entry name" value="Aldolase class I"/>
    <property type="match status" value="1"/>
</dbReference>
<organism evidence="14 15">
    <name type="scientific">Saccharopolyspora taberi</name>
    <dbReference type="NCBI Taxonomy" id="60895"/>
    <lineage>
        <taxon>Bacteria</taxon>
        <taxon>Bacillati</taxon>
        <taxon>Actinomycetota</taxon>
        <taxon>Actinomycetes</taxon>
        <taxon>Pseudonocardiales</taxon>
        <taxon>Pseudonocardiaceae</taxon>
        <taxon>Saccharopolyspora</taxon>
    </lineage>
</organism>
<feature type="active site" description="Proton donor/acceptor" evidence="12">
    <location>
        <position position="149"/>
    </location>
</feature>
<name>A0ABN3VG77_9PSEU</name>
<reference evidence="14 15" key="1">
    <citation type="journal article" date="2019" name="Int. J. Syst. Evol. Microbiol.">
        <title>The Global Catalogue of Microorganisms (GCM) 10K type strain sequencing project: providing services to taxonomists for standard genome sequencing and annotation.</title>
        <authorList>
            <consortium name="The Broad Institute Genomics Platform"/>
            <consortium name="The Broad Institute Genome Sequencing Center for Infectious Disease"/>
            <person name="Wu L."/>
            <person name="Ma J."/>
        </authorList>
    </citation>
    <scope>NUCLEOTIDE SEQUENCE [LARGE SCALE GENOMIC DNA]</scope>
    <source>
        <strain evidence="14 15">JCM 9383</strain>
    </source>
</reference>
<comment type="function">
    <text evidence="1 12">Catalyzes the condensation of (S)-aspartate-beta-semialdehyde [(S)-ASA] and pyruvate to 4-hydroxy-tetrahydrodipicolinate (HTPA).</text>
</comment>
<dbReference type="InterPro" id="IPR002220">
    <property type="entry name" value="DapA-like"/>
</dbReference>
<keyword evidence="9 12" id="KW-0456">Lyase</keyword>
<protein>
    <recommendedName>
        <fullName evidence="4 12">4-hydroxy-tetrahydrodipicolinate synthase</fullName>
        <shortName evidence="12">HTPA synthase</shortName>
        <ecNumber evidence="4 12">4.3.3.7</ecNumber>
    </recommendedName>
</protein>
<comment type="similarity">
    <text evidence="3 12 13">Belongs to the DapA family.</text>
</comment>
<keyword evidence="15" id="KW-1185">Reference proteome</keyword>
<proteinExistence type="inferred from homology"/>